<protein>
    <submittedName>
        <fullName evidence="4">Zinc-binding oxidoreductase CipB</fullName>
    </submittedName>
</protein>
<proteinExistence type="inferred from homology"/>
<evidence type="ECO:0000313" key="4">
    <source>
        <dbReference type="EMBL" id="KAK3320219.1"/>
    </source>
</evidence>
<feature type="domain" description="Enoyl reductase (ER)" evidence="3">
    <location>
        <begin position="16"/>
        <end position="345"/>
    </location>
</feature>
<reference evidence="4" key="1">
    <citation type="journal article" date="2023" name="Mol. Phylogenet. Evol.">
        <title>Genome-scale phylogeny and comparative genomics of the fungal order Sordariales.</title>
        <authorList>
            <person name="Hensen N."/>
            <person name="Bonometti L."/>
            <person name="Westerberg I."/>
            <person name="Brannstrom I.O."/>
            <person name="Guillou S."/>
            <person name="Cros-Aarteil S."/>
            <person name="Calhoun S."/>
            <person name="Haridas S."/>
            <person name="Kuo A."/>
            <person name="Mondo S."/>
            <person name="Pangilinan J."/>
            <person name="Riley R."/>
            <person name="LaButti K."/>
            <person name="Andreopoulos B."/>
            <person name="Lipzen A."/>
            <person name="Chen C."/>
            <person name="Yan M."/>
            <person name="Daum C."/>
            <person name="Ng V."/>
            <person name="Clum A."/>
            <person name="Steindorff A."/>
            <person name="Ohm R.A."/>
            <person name="Martin F."/>
            <person name="Silar P."/>
            <person name="Natvig D.O."/>
            <person name="Lalanne C."/>
            <person name="Gautier V."/>
            <person name="Ament-Velasquez S.L."/>
            <person name="Kruys A."/>
            <person name="Hutchinson M.I."/>
            <person name="Powell A.J."/>
            <person name="Barry K."/>
            <person name="Miller A.N."/>
            <person name="Grigoriev I.V."/>
            <person name="Debuchy R."/>
            <person name="Gladieux P."/>
            <person name="Hiltunen Thoren M."/>
            <person name="Johannesson H."/>
        </authorList>
    </citation>
    <scope>NUCLEOTIDE SEQUENCE</scope>
    <source>
        <strain evidence="4">SMH4131-1</strain>
    </source>
</reference>
<evidence type="ECO:0000256" key="1">
    <source>
        <dbReference type="ARBA" id="ARBA00008072"/>
    </source>
</evidence>
<dbReference type="Pfam" id="PF00107">
    <property type="entry name" value="ADH_zinc_N"/>
    <property type="match status" value="1"/>
</dbReference>
<evidence type="ECO:0000256" key="2">
    <source>
        <dbReference type="ARBA" id="ARBA00023002"/>
    </source>
</evidence>
<dbReference type="InterPro" id="IPR011032">
    <property type="entry name" value="GroES-like_sf"/>
</dbReference>
<comment type="caution">
    <text evidence="4">The sequence shown here is derived from an EMBL/GenBank/DDBJ whole genome shotgun (WGS) entry which is preliminary data.</text>
</comment>
<dbReference type="GO" id="GO:0016651">
    <property type="term" value="F:oxidoreductase activity, acting on NAD(P)H"/>
    <property type="evidence" value="ECO:0007669"/>
    <property type="project" value="InterPro"/>
</dbReference>
<dbReference type="CDD" id="cd08249">
    <property type="entry name" value="enoyl_reductase_like"/>
    <property type="match status" value="1"/>
</dbReference>
<organism evidence="4 5">
    <name type="scientific">Cercophora scortea</name>
    <dbReference type="NCBI Taxonomy" id="314031"/>
    <lineage>
        <taxon>Eukaryota</taxon>
        <taxon>Fungi</taxon>
        <taxon>Dikarya</taxon>
        <taxon>Ascomycota</taxon>
        <taxon>Pezizomycotina</taxon>
        <taxon>Sordariomycetes</taxon>
        <taxon>Sordariomycetidae</taxon>
        <taxon>Sordariales</taxon>
        <taxon>Lasiosphaeriaceae</taxon>
        <taxon>Cercophora</taxon>
    </lineage>
</organism>
<accession>A0AAE0I8E5</accession>
<dbReference type="SUPFAM" id="SSF50129">
    <property type="entry name" value="GroES-like"/>
    <property type="match status" value="1"/>
</dbReference>
<dbReference type="SUPFAM" id="SSF51735">
    <property type="entry name" value="NAD(P)-binding Rossmann-fold domains"/>
    <property type="match status" value="1"/>
</dbReference>
<keyword evidence="5" id="KW-1185">Reference proteome</keyword>
<dbReference type="PANTHER" id="PTHR45348">
    <property type="entry name" value="HYPOTHETICAL OXIDOREDUCTASE (EUROFUNG)"/>
    <property type="match status" value="1"/>
</dbReference>
<keyword evidence="2" id="KW-0560">Oxidoreductase</keyword>
<name>A0AAE0I8E5_9PEZI</name>
<sequence length="347" mass="36528">MAIIRNRAAYIVAAKATPFQVREAPYPSPLPHEIVIKARAVAINPVDWKLQYLAIFNLKYPHILGEDVAGDVVEVGSAVDTIKVGDRVSAYAEGIPTRDPRNGAFQLYVAVSALMAIKIPASLSFTAASVIPLGAATAAAGLFQETYLHLPLPVPNATAPIDYVLLVWGGSSSVGSNAIQLAVASGARVATTASARNFGYAKGLGAEWVFDYNSPKVVDEIIAAVKKADVRVGGVYDAIGGDAVIEACVDIVNTVGTHEATIATVDPGRNTVLDGIFRLWFTVAASDIGKNGVGRAIFHDFLPKALETGQFLPKPDAWVVAEGLEGIQKGVDENRKGVSAKKVVVTL</sequence>
<dbReference type="Gene3D" id="3.40.50.720">
    <property type="entry name" value="NAD(P)-binding Rossmann-like Domain"/>
    <property type="match status" value="1"/>
</dbReference>
<dbReference type="EMBL" id="JAUEPO010000006">
    <property type="protein sequence ID" value="KAK3320219.1"/>
    <property type="molecule type" value="Genomic_DNA"/>
</dbReference>
<dbReference type="InterPro" id="IPR013149">
    <property type="entry name" value="ADH-like_C"/>
</dbReference>
<dbReference type="Proteomes" id="UP001286456">
    <property type="component" value="Unassembled WGS sequence"/>
</dbReference>
<dbReference type="InterPro" id="IPR036291">
    <property type="entry name" value="NAD(P)-bd_dom_sf"/>
</dbReference>
<dbReference type="SMART" id="SM00829">
    <property type="entry name" value="PKS_ER"/>
    <property type="match status" value="1"/>
</dbReference>
<evidence type="ECO:0000313" key="5">
    <source>
        <dbReference type="Proteomes" id="UP001286456"/>
    </source>
</evidence>
<dbReference type="InterPro" id="IPR047122">
    <property type="entry name" value="Trans-enoyl_RdTase-like"/>
</dbReference>
<dbReference type="InterPro" id="IPR013154">
    <property type="entry name" value="ADH-like_N"/>
</dbReference>
<comment type="similarity">
    <text evidence="1">Belongs to the zinc-containing alcohol dehydrogenase family.</text>
</comment>
<reference evidence="4" key="2">
    <citation type="submission" date="2023-06" db="EMBL/GenBank/DDBJ databases">
        <authorList>
            <consortium name="Lawrence Berkeley National Laboratory"/>
            <person name="Haridas S."/>
            <person name="Hensen N."/>
            <person name="Bonometti L."/>
            <person name="Westerberg I."/>
            <person name="Brannstrom I.O."/>
            <person name="Guillou S."/>
            <person name="Cros-Aarteil S."/>
            <person name="Calhoun S."/>
            <person name="Kuo A."/>
            <person name="Mondo S."/>
            <person name="Pangilinan J."/>
            <person name="Riley R."/>
            <person name="Labutti K."/>
            <person name="Andreopoulos B."/>
            <person name="Lipzen A."/>
            <person name="Chen C."/>
            <person name="Yanf M."/>
            <person name="Daum C."/>
            <person name="Ng V."/>
            <person name="Clum A."/>
            <person name="Steindorff A."/>
            <person name="Ohm R."/>
            <person name="Martin F."/>
            <person name="Silar P."/>
            <person name="Natvig D."/>
            <person name="Lalanne C."/>
            <person name="Gautier V."/>
            <person name="Ament-Velasquez S.L."/>
            <person name="Kruys A."/>
            <person name="Hutchinson M.I."/>
            <person name="Powell A.J."/>
            <person name="Barry K."/>
            <person name="Miller A.N."/>
            <person name="Grigoriev I.V."/>
            <person name="Debuchy R."/>
            <person name="Gladieux P."/>
            <person name="Thoren M.H."/>
            <person name="Johannesson H."/>
        </authorList>
    </citation>
    <scope>NUCLEOTIDE SEQUENCE</scope>
    <source>
        <strain evidence="4">SMH4131-1</strain>
    </source>
</reference>
<dbReference type="Gene3D" id="3.90.180.10">
    <property type="entry name" value="Medium-chain alcohol dehydrogenases, catalytic domain"/>
    <property type="match status" value="1"/>
</dbReference>
<evidence type="ECO:0000259" key="3">
    <source>
        <dbReference type="SMART" id="SM00829"/>
    </source>
</evidence>
<dbReference type="Pfam" id="PF08240">
    <property type="entry name" value="ADH_N"/>
    <property type="match status" value="1"/>
</dbReference>
<dbReference type="PANTHER" id="PTHR45348:SF2">
    <property type="entry name" value="ZINC-TYPE ALCOHOL DEHYDROGENASE-LIKE PROTEIN C2E1P3.01"/>
    <property type="match status" value="1"/>
</dbReference>
<gene>
    <name evidence="4" type="ORF">B0T19DRAFT_451506</name>
</gene>
<dbReference type="InterPro" id="IPR020843">
    <property type="entry name" value="ER"/>
</dbReference>
<dbReference type="AlphaFoldDB" id="A0AAE0I8E5"/>